<dbReference type="RefSeq" id="XP_028475415.1">
    <property type="nucleotide sequence ID" value="XM_028624343.1"/>
</dbReference>
<sequence>MSEAIKNFNASMLKRDVLTLEESGTTRQVVNEARKLAGRHFKGPVRTRDPEMQAWEELMRQ</sequence>
<name>A0A427XNW7_9TREE</name>
<gene>
    <name evidence="1" type="ORF">EHS24_009048</name>
</gene>
<organism evidence="1 2">
    <name type="scientific">Apiotrichum porosum</name>
    <dbReference type="NCBI Taxonomy" id="105984"/>
    <lineage>
        <taxon>Eukaryota</taxon>
        <taxon>Fungi</taxon>
        <taxon>Dikarya</taxon>
        <taxon>Basidiomycota</taxon>
        <taxon>Agaricomycotina</taxon>
        <taxon>Tremellomycetes</taxon>
        <taxon>Trichosporonales</taxon>
        <taxon>Trichosporonaceae</taxon>
        <taxon>Apiotrichum</taxon>
    </lineage>
</organism>
<evidence type="ECO:0000313" key="1">
    <source>
        <dbReference type="EMBL" id="RSH80468.1"/>
    </source>
</evidence>
<dbReference type="GeneID" id="39593591"/>
<dbReference type="EMBL" id="RSCE01000008">
    <property type="protein sequence ID" value="RSH80468.1"/>
    <property type="molecule type" value="Genomic_DNA"/>
</dbReference>
<comment type="caution">
    <text evidence="1">The sequence shown here is derived from an EMBL/GenBank/DDBJ whole genome shotgun (WGS) entry which is preliminary data.</text>
</comment>
<dbReference type="AlphaFoldDB" id="A0A427XNW7"/>
<protein>
    <submittedName>
        <fullName evidence="1">Uncharacterized protein</fullName>
    </submittedName>
</protein>
<keyword evidence="2" id="KW-1185">Reference proteome</keyword>
<evidence type="ECO:0000313" key="2">
    <source>
        <dbReference type="Proteomes" id="UP000279236"/>
    </source>
</evidence>
<accession>A0A427XNW7</accession>
<dbReference type="Proteomes" id="UP000279236">
    <property type="component" value="Unassembled WGS sequence"/>
</dbReference>
<reference evidence="1 2" key="1">
    <citation type="submission" date="2018-11" db="EMBL/GenBank/DDBJ databases">
        <title>Genome sequence of Apiotrichum porosum DSM 27194.</title>
        <authorList>
            <person name="Aliyu H."/>
            <person name="Gorte O."/>
            <person name="Ochsenreither K."/>
        </authorList>
    </citation>
    <scope>NUCLEOTIDE SEQUENCE [LARGE SCALE GENOMIC DNA]</scope>
    <source>
        <strain evidence="1 2">DSM 27194</strain>
    </source>
</reference>
<proteinExistence type="predicted"/>